<name>A0A7Z0J764_9MICO</name>
<proteinExistence type="predicted"/>
<evidence type="ECO:0000313" key="3">
    <source>
        <dbReference type="EMBL" id="NYJ20599.1"/>
    </source>
</evidence>
<comment type="caution">
    <text evidence="3">The sequence shown here is derived from an EMBL/GenBank/DDBJ whole genome shotgun (WGS) entry which is preliminary data.</text>
</comment>
<dbReference type="Gene3D" id="3.40.50.2000">
    <property type="entry name" value="Glycogen Phosphorylase B"/>
    <property type="match status" value="1"/>
</dbReference>
<dbReference type="Pfam" id="PF21374">
    <property type="entry name" value="WsaF_N"/>
    <property type="match status" value="1"/>
</dbReference>
<dbReference type="GO" id="GO:0030247">
    <property type="term" value="F:polysaccharide binding"/>
    <property type="evidence" value="ECO:0007669"/>
    <property type="project" value="InterPro"/>
</dbReference>
<dbReference type="EMBL" id="JACCFM010000001">
    <property type="protein sequence ID" value="NYJ20599.1"/>
    <property type="molecule type" value="Genomic_DNA"/>
</dbReference>
<dbReference type="Pfam" id="PF22772">
    <property type="entry name" value="WsaF_C"/>
    <property type="match status" value="1"/>
</dbReference>
<feature type="domain" description="WsaF N-terminal" evidence="1">
    <location>
        <begin position="82"/>
        <end position="217"/>
    </location>
</feature>
<dbReference type="InterPro" id="IPR048510">
    <property type="entry name" value="WsaF_N"/>
</dbReference>
<evidence type="ECO:0008006" key="5">
    <source>
        <dbReference type="Google" id="ProtNLM"/>
    </source>
</evidence>
<protein>
    <recommendedName>
        <fullName evidence="5">Glycosyltransferase family 1 protein</fullName>
    </recommendedName>
</protein>
<organism evidence="3 4">
    <name type="scientific">Glaciibacter psychrotolerans</name>
    <dbReference type="NCBI Taxonomy" id="670054"/>
    <lineage>
        <taxon>Bacteria</taxon>
        <taxon>Bacillati</taxon>
        <taxon>Actinomycetota</taxon>
        <taxon>Actinomycetes</taxon>
        <taxon>Micrococcales</taxon>
        <taxon>Microbacteriaceae</taxon>
        <taxon>Glaciibacter</taxon>
    </lineage>
</organism>
<dbReference type="AlphaFoldDB" id="A0A7Z0J764"/>
<evidence type="ECO:0000259" key="2">
    <source>
        <dbReference type="Pfam" id="PF22772"/>
    </source>
</evidence>
<accession>A0A7Z0J764</accession>
<dbReference type="Proteomes" id="UP000537260">
    <property type="component" value="Unassembled WGS sequence"/>
</dbReference>
<evidence type="ECO:0000313" key="4">
    <source>
        <dbReference type="Proteomes" id="UP000537260"/>
    </source>
</evidence>
<dbReference type="Gene3D" id="3.40.50.11090">
    <property type="match status" value="1"/>
</dbReference>
<sequence>MFTRVLTALRDVATYNALLVRSGSFRADAMKAYSEWLLAQRPTVQVRREIARVTPAAVPHTGLSGAALALAATSQSDHTPRRINIVLTDFIPNRAFAGIHTALDVADKLGARTGLPVQLVTLSERFGANEAAEARTVLTQRFARPVNVVYRDALLDTTFNPDDIWVVTHWTTAHPAAVAARAGVIRSENVVYLIQDYEPGFHAWSTAHTVARSTYDAGFHHLVNSAPLAKYLRDTAGVEIDDECVFAPALNIARMQEVARLRERGPVRVLFYGRPSKPRNLFSLGVAAMMDAVQRLGDRAVSVEFISAGEAHDSIDLGAGVQLKSVGALPWDAYFALLPTASVVLSLQASPHPSHPPLEAAVSGAIAVTNEFAQTRNDLHPRLSAVSADPESLGAALTDAINRISDEGPGSYSGLADGILGSEIDGVIDTLAGRIGF</sequence>
<keyword evidence="4" id="KW-1185">Reference proteome</keyword>
<evidence type="ECO:0000259" key="1">
    <source>
        <dbReference type="Pfam" id="PF21374"/>
    </source>
</evidence>
<dbReference type="RefSeq" id="WP_179579187.1">
    <property type="nucleotide sequence ID" value="NZ_JACCFM010000001.1"/>
</dbReference>
<gene>
    <name evidence="3" type="ORF">HNR05_002390</name>
</gene>
<feature type="domain" description="WsaF C-terminal" evidence="2">
    <location>
        <begin position="268"/>
        <end position="397"/>
    </location>
</feature>
<dbReference type="InterPro" id="IPR055050">
    <property type="entry name" value="WsaF_C"/>
</dbReference>
<reference evidence="3 4" key="1">
    <citation type="submission" date="2020-07" db="EMBL/GenBank/DDBJ databases">
        <title>Sequencing the genomes of 1000 actinobacteria strains.</title>
        <authorList>
            <person name="Klenk H.-P."/>
        </authorList>
    </citation>
    <scope>NUCLEOTIDE SEQUENCE [LARGE SCALE GENOMIC DNA]</scope>
    <source>
        <strain evidence="3 4">LI1</strain>
    </source>
</reference>
<dbReference type="SUPFAM" id="SSF53756">
    <property type="entry name" value="UDP-Glycosyltransferase/glycogen phosphorylase"/>
    <property type="match status" value="1"/>
</dbReference>